<keyword evidence="4" id="KW-1185">Reference proteome</keyword>
<keyword evidence="1" id="KW-0812">Transmembrane</keyword>
<gene>
    <name evidence="3" type="ORF">IQ13_1236</name>
</gene>
<feature type="transmembrane region" description="Helical" evidence="1">
    <location>
        <begin position="34"/>
        <end position="53"/>
    </location>
</feature>
<comment type="caution">
    <text evidence="3">The sequence shown here is derived from an EMBL/GenBank/DDBJ whole genome shotgun (WGS) entry which is preliminary data.</text>
</comment>
<dbReference type="InterPro" id="IPR010499">
    <property type="entry name" value="AraC_E-bd"/>
</dbReference>
<dbReference type="SMART" id="SM00871">
    <property type="entry name" value="AraC_E_bind"/>
    <property type="match status" value="1"/>
</dbReference>
<evidence type="ECO:0000259" key="2">
    <source>
        <dbReference type="SMART" id="SM00871"/>
    </source>
</evidence>
<feature type="domain" description="AraC effector-binding" evidence="2">
    <location>
        <begin position="189"/>
        <end position="339"/>
    </location>
</feature>
<protein>
    <recommendedName>
        <fullName evidence="2">AraC effector-binding domain-containing protein</fullName>
    </recommendedName>
</protein>
<dbReference type="Gene3D" id="3.20.80.10">
    <property type="entry name" value="Regulatory factor, effector binding domain"/>
    <property type="match status" value="1"/>
</dbReference>
<name>A0A562SQT1_9BACT</name>
<keyword evidence="1" id="KW-1133">Transmembrane helix</keyword>
<accession>A0A562SQT1</accession>
<sequence length="340" mass="39601">MDYFFQNKKVKRCFCSSFSPKLQVLQTISKMKRLLLLLLLLLIAVVLFFYFRIPAKEVYSYRTAFRCTNNSAIRLLHDSTKWKNWWAGTQQSNTIYSYNNRSYLFRNMTLPGIETMTSVGNDSVSAFFQVFPYNIDSAHFEWSYVFAYSANPVTKIKQYLQLRSLKKDFKQFLAAVKPFFENEKNTYGMEIETQRVKDSTLISLKKTFNHYPTTEDVYSLIADVKKYIQTKGGEESNAPMLNIFSVTDNRYDVMVGIPTKADVEEQEPFKRKKMILGYILVGDVQGGMATVAAAEKRMADYAFDHQKTAPAIPFQSLITDRMQEKDTSKWITRIYYPVLY</sequence>
<dbReference type="InterPro" id="IPR011256">
    <property type="entry name" value="Reg_factor_effector_dom_sf"/>
</dbReference>
<evidence type="ECO:0000256" key="1">
    <source>
        <dbReference type="SAM" id="Phobius"/>
    </source>
</evidence>
<organism evidence="3 4">
    <name type="scientific">Lacibacter cauensis</name>
    <dbReference type="NCBI Taxonomy" id="510947"/>
    <lineage>
        <taxon>Bacteria</taxon>
        <taxon>Pseudomonadati</taxon>
        <taxon>Bacteroidota</taxon>
        <taxon>Chitinophagia</taxon>
        <taxon>Chitinophagales</taxon>
        <taxon>Chitinophagaceae</taxon>
        <taxon>Lacibacter</taxon>
    </lineage>
</organism>
<proteinExistence type="predicted"/>
<dbReference type="EMBL" id="VLLE01000003">
    <property type="protein sequence ID" value="TWI83130.1"/>
    <property type="molecule type" value="Genomic_DNA"/>
</dbReference>
<keyword evidence="1" id="KW-0472">Membrane</keyword>
<dbReference type="Proteomes" id="UP000316167">
    <property type="component" value="Unassembled WGS sequence"/>
</dbReference>
<dbReference type="AlphaFoldDB" id="A0A562SQT1"/>
<reference evidence="3 4" key="1">
    <citation type="journal article" date="2015" name="Stand. Genomic Sci.">
        <title>Genomic Encyclopedia of Bacterial and Archaeal Type Strains, Phase III: the genomes of soil and plant-associated and newly described type strains.</title>
        <authorList>
            <person name="Whitman W.B."/>
            <person name="Woyke T."/>
            <person name="Klenk H.P."/>
            <person name="Zhou Y."/>
            <person name="Lilburn T.G."/>
            <person name="Beck B.J."/>
            <person name="De Vos P."/>
            <person name="Vandamme P."/>
            <person name="Eisen J.A."/>
            <person name="Garrity G."/>
            <person name="Hugenholtz P."/>
            <person name="Kyrpides N.C."/>
        </authorList>
    </citation>
    <scope>NUCLEOTIDE SEQUENCE [LARGE SCALE GENOMIC DNA]</scope>
    <source>
        <strain evidence="3 4">CGMCC 1.7271</strain>
    </source>
</reference>
<evidence type="ECO:0000313" key="4">
    <source>
        <dbReference type="Proteomes" id="UP000316167"/>
    </source>
</evidence>
<evidence type="ECO:0000313" key="3">
    <source>
        <dbReference type="EMBL" id="TWI83130.1"/>
    </source>
</evidence>